<reference evidence="2 3" key="2">
    <citation type="journal article" date="2017" name="Front. Plant Sci.">
        <title>Gene Classification and Mining of Molecular Markers Useful in Red Clover (Trifolium pratense) Breeding.</title>
        <authorList>
            <person name="Istvanek J."/>
            <person name="Dluhosova J."/>
            <person name="Dluhos P."/>
            <person name="Patkova L."/>
            <person name="Nedelnik J."/>
            <person name="Repkova J."/>
        </authorList>
    </citation>
    <scope>NUCLEOTIDE SEQUENCE [LARGE SCALE GENOMIC DNA]</scope>
    <source>
        <strain evidence="3">cv. Tatra</strain>
        <tissue evidence="2">Young leaves</tissue>
    </source>
</reference>
<feature type="region of interest" description="Disordered" evidence="1">
    <location>
        <begin position="93"/>
        <end position="124"/>
    </location>
</feature>
<accession>A0A2K3LU37</accession>
<evidence type="ECO:0000313" key="3">
    <source>
        <dbReference type="Proteomes" id="UP000236291"/>
    </source>
</evidence>
<protein>
    <recommendedName>
        <fullName evidence="4">Retrovirus-related Pol polyprotein from transposon TNT 1-94</fullName>
    </recommendedName>
</protein>
<dbReference type="Proteomes" id="UP000236291">
    <property type="component" value="Unassembled WGS sequence"/>
</dbReference>
<gene>
    <name evidence="2" type="ORF">L195_g038064</name>
</gene>
<proteinExistence type="predicted"/>
<dbReference type="AlphaFoldDB" id="A0A2K3LU37"/>
<name>A0A2K3LU37_TRIPR</name>
<evidence type="ECO:0000256" key="1">
    <source>
        <dbReference type="SAM" id="MobiDB-lite"/>
    </source>
</evidence>
<evidence type="ECO:0008006" key="4">
    <source>
        <dbReference type="Google" id="ProtNLM"/>
    </source>
</evidence>
<feature type="compositionally biased region" description="Gly residues" evidence="1">
    <location>
        <begin position="113"/>
        <end position="124"/>
    </location>
</feature>
<organism evidence="2 3">
    <name type="scientific">Trifolium pratense</name>
    <name type="common">Red clover</name>
    <dbReference type="NCBI Taxonomy" id="57577"/>
    <lineage>
        <taxon>Eukaryota</taxon>
        <taxon>Viridiplantae</taxon>
        <taxon>Streptophyta</taxon>
        <taxon>Embryophyta</taxon>
        <taxon>Tracheophyta</taxon>
        <taxon>Spermatophyta</taxon>
        <taxon>Magnoliopsida</taxon>
        <taxon>eudicotyledons</taxon>
        <taxon>Gunneridae</taxon>
        <taxon>Pentapetalae</taxon>
        <taxon>rosids</taxon>
        <taxon>fabids</taxon>
        <taxon>Fabales</taxon>
        <taxon>Fabaceae</taxon>
        <taxon>Papilionoideae</taxon>
        <taxon>50 kb inversion clade</taxon>
        <taxon>NPAAA clade</taxon>
        <taxon>Hologalegina</taxon>
        <taxon>IRL clade</taxon>
        <taxon>Trifolieae</taxon>
        <taxon>Trifolium</taxon>
    </lineage>
</organism>
<evidence type="ECO:0000313" key="2">
    <source>
        <dbReference type="EMBL" id="PNX82037.1"/>
    </source>
</evidence>
<feature type="non-terminal residue" evidence="2">
    <location>
        <position position="177"/>
    </location>
</feature>
<dbReference type="EMBL" id="ASHM01041146">
    <property type="protein sequence ID" value="PNX82037.1"/>
    <property type="molecule type" value="Genomic_DNA"/>
</dbReference>
<reference evidence="2 3" key="1">
    <citation type="journal article" date="2014" name="Am. J. Bot.">
        <title>Genome assembly and annotation for red clover (Trifolium pratense; Fabaceae).</title>
        <authorList>
            <person name="Istvanek J."/>
            <person name="Jaros M."/>
            <person name="Krenek A."/>
            <person name="Repkova J."/>
        </authorList>
    </citation>
    <scope>NUCLEOTIDE SEQUENCE [LARGE SCALE GENOMIC DNA]</scope>
    <source>
        <strain evidence="3">cv. Tatra</strain>
        <tissue evidence="2">Young leaves</tissue>
    </source>
</reference>
<comment type="caution">
    <text evidence="2">The sequence shown here is derived from an EMBL/GenBank/DDBJ whole genome shotgun (WGS) entry which is preliminary data.</text>
</comment>
<sequence length="177" mass="19462">MNDAWKIADPAISRSSSALSLFRRILGVLNRSGTVDDGQLSNCYFEMIIYVASVMLKSIAIEYINYFEMVIRCLDDPYDPSTEKQSLAMQVQSSSFNGGGRGKSQFPNKGRGRAGFNGGRGRGGLGDGDDTRVCTHCGKNNHIVQNCFVKYGYPPGFQHKNNKAYVNHAANFASEQT</sequence>